<dbReference type="Gene3D" id="3.40.30.10">
    <property type="entry name" value="Glutaredoxin"/>
    <property type="match status" value="1"/>
</dbReference>
<feature type="domain" description="Glutaredoxin" evidence="2">
    <location>
        <begin position="35"/>
        <end position="92"/>
    </location>
</feature>
<dbReference type="EMBL" id="CAKKNE010000002">
    <property type="protein sequence ID" value="CAH0368414.1"/>
    <property type="molecule type" value="Genomic_DNA"/>
</dbReference>
<dbReference type="PROSITE" id="PS51354">
    <property type="entry name" value="GLUTAREDOXIN_2"/>
    <property type="match status" value="1"/>
</dbReference>
<feature type="signal peptide" evidence="1">
    <location>
        <begin position="1"/>
        <end position="16"/>
    </location>
</feature>
<dbReference type="AlphaFoldDB" id="A0A8J2SI68"/>
<keyword evidence="5" id="KW-1185">Reference proteome</keyword>
<organism evidence="4 5">
    <name type="scientific">Pelagomonas calceolata</name>
    <dbReference type="NCBI Taxonomy" id="35677"/>
    <lineage>
        <taxon>Eukaryota</taxon>
        <taxon>Sar</taxon>
        <taxon>Stramenopiles</taxon>
        <taxon>Ochrophyta</taxon>
        <taxon>Pelagophyceae</taxon>
        <taxon>Pelagomonadales</taxon>
        <taxon>Pelagomonadaceae</taxon>
        <taxon>Pelagomonas</taxon>
    </lineage>
</organism>
<dbReference type="OrthoDB" id="41681at2759"/>
<dbReference type="Pfam" id="PF04784">
    <property type="entry name" value="DUF547"/>
    <property type="match status" value="1"/>
</dbReference>
<dbReference type="InterPro" id="IPR014025">
    <property type="entry name" value="Glutaredoxin_subgr"/>
</dbReference>
<dbReference type="InterPro" id="IPR006869">
    <property type="entry name" value="DUF547"/>
</dbReference>
<protein>
    <recommendedName>
        <fullName evidence="6">Glutaredoxin domain-containing protein</fullName>
    </recommendedName>
</protein>
<dbReference type="InterPro" id="IPR002109">
    <property type="entry name" value="Glutaredoxin"/>
</dbReference>
<evidence type="ECO:0000313" key="5">
    <source>
        <dbReference type="Proteomes" id="UP000789595"/>
    </source>
</evidence>
<feature type="domain" description="DUF547" evidence="3">
    <location>
        <begin position="207"/>
        <end position="330"/>
    </location>
</feature>
<dbReference type="PANTHER" id="PTHR46361:SF3">
    <property type="entry name" value="ELECTRON CARRIER_ PROTEIN DISULFIDE OXIDOREDUCTASE"/>
    <property type="match status" value="1"/>
</dbReference>
<gene>
    <name evidence="4" type="ORF">PECAL_2P14800</name>
</gene>
<feature type="chain" id="PRO_5035298444" description="Glutaredoxin domain-containing protein" evidence="1">
    <location>
        <begin position="17"/>
        <end position="401"/>
    </location>
</feature>
<accession>A0A8J2SI68</accession>
<evidence type="ECO:0000313" key="4">
    <source>
        <dbReference type="EMBL" id="CAH0368414.1"/>
    </source>
</evidence>
<evidence type="ECO:0000259" key="3">
    <source>
        <dbReference type="Pfam" id="PF04784"/>
    </source>
</evidence>
<dbReference type="Proteomes" id="UP000789595">
    <property type="component" value="Unassembled WGS sequence"/>
</dbReference>
<name>A0A8J2SI68_9STRA</name>
<dbReference type="Pfam" id="PF00462">
    <property type="entry name" value="Glutaredoxin"/>
    <property type="match status" value="1"/>
</dbReference>
<reference evidence="4" key="1">
    <citation type="submission" date="2021-11" db="EMBL/GenBank/DDBJ databases">
        <authorList>
            <consortium name="Genoscope - CEA"/>
            <person name="William W."/>
        </authorList>
    </citation>
    <scope>NUCLEOTIDE SEQUENCE</scope>
</reference>
<evidence type="ECO:0000256" key="1">
    <source>
        <dbReference type="SAM" id="SignalP"/>
    </source>
</evidence>
<dbReference type="SUPFAM" id="SSF52833">
    <property type="entry name" value="Thioredoxin-like"/>
    <property type="match status" value="1"/>
</dbReference>
<keyword evidence="1" id="KW-0732">Signal</keyword>
<sequence>MMPPALGALLIWTATALVPPAPHTQRLEPLSATLTVYSTLGCPHCQRCKKALDAAGLAYDVVDVADAAARAALEARCGLPTVPQVYLDEERVGGADDTLKALADGWLLERDIPRVEPKRVEKTEEAVIFIEAPPGGPLNAPVAGRAVEPLEGDVAARLQRSALELIDAHVTLDGIDYASLKTSRQFQNFVDIARRLPDIDGASVGDAFWINLYNAMVLHATVVLGSPENTPEARTDFFSGATGATYEVAGHVLSLDDVEHALLRRSPAGDARSFTEDDPRRRTFAPTLARKFDNRIHFALNCGASSCPPVKLFRDESLDEDLAAAARAFVGSEVSVSGSTVTASKLFLWYGGDFGEDVPRAIAALGAGTPSGDAVAGLLEDENVELAFADYDWSPNDASSV</sequence>
<comment type="caution">
    <text evidence="4">The sequence shown here is derived from an EMBL/GenBank/DDBJ whole genome shotgun (WGS) entry which is preliminary data.</text>
</comment>
<proteinExistence type="predicted"/>
<evidence type="ECO:0008006" key="6">
    <source>
        <dbReference type="Google" id="ProtNLM"/>
    </source>
</evidence>
<evidence type="ECO:0000259" key="2">
    <source>
        <dbReference type="Pfam" id="PF00462"/>
    </source>
</evidence>
<dbReference type="PRINTS" id="PR00160">
    <property type="entry name" value="GLUTAREDOXIN"/>
</dbReference>
<dbReference type="InterPro" id="IPR036249">
    <property type="entry name" value="Thioredoxin-like_sf"/>
</dbReference>
<dbReference type="PANTHER" id="PTHR46361">
    <property type="entry name" value="ELECTRON CARRIER/ PROTEIN DISULFIDE OXIDOREDUCTASE"/>
    <property type="match status" value="1"/>
</dbReference>